<reference evidence="1" key="1">
    <citation type="journal article" date="2020" name="Stud. Mycol.">
        <title>101 Dothideomycetes genomes: a test case for predicting lifestyles and emergence of pathogens.</title>
        <authorList>
            <person name="Haridas S."/>
            <person name="Albert R."/>
            <person name="Binder M."/>
            <person name="Bloem J."/>
            <person name="Labutti K."/>
            <person name="Salamov A."/>
            <person name="Andreopoulos B."/>
            <person name="Baker S."/>
            <person name="Barry K."/>
            <person name="Bills G."/>
            <person name="Bluhm B."/>
            <person name="Cannon C."/>
            <person name="Castanera R."/>
            <person name="Culley D."/>
            <person name="Daum C."/>
            <person name="Ezra D."/>
            <person name="Gonzalez J."/>
            <person name="Henrissat B."/>
            <person name="Kuo A."/>
            <person name="Liang C."/>
            <person name="Lipzen A."/>
            <person name="Lutzoni F."/>
            <person name="Magnuson J."/>
            <person name="Mondo S."/>
            <person name="Nolan M."/>
            <person name="Ohm R."/>
            <person name="Pangilinan J."/>
            <person name="Park H.-J."/>
            <person name="Ramirez L."/>
            <person name="Alfaro M."/>
            <person name="Sun H."/>
            <person name="Tritt A."/>
            <person name="Yoshinaga Y."/>
            <person name="Zwiers L.-H."/>
            <person name="Turgeon B."/>
            <person name="Goodwin S."/>
            <person name="Spatafora J."/>
            <person name="Crous P."/>
            <person name="Grigoriev I."/>
        </authorList>
    </citation>
    <scope>NUCLEOTIDE SEQUENCE</scope>
    <source>
        <strain evidence="1">CBS 207.26</strain>
    </source>
</reference>
<feature type="non-terminal residue" evidence="1">
    <location>
        <position position="1"/>
    </location>
</feature>
<name>A0A6A6DN34_9PEZI</name>
<accession>A0A6A6DN34</accession>
<protein>
    <submittedName>
        <fullName evidence="1">Uncharacterized protein</fullName>
    </submittedName>
</protein>
<sequence length="89" mass="10142">ILFLFFNTDLISLKQNRNKGVIAFVNDYIAWVIKGLIEARVSRATFKGSKIAFIYFIYNSSKLSSAPLLIDREKIIPKHEVKVLGVILN</sequence>
<dbReference type="AlphaFoldDB" id="A0A6A6DN34"/>
<organism evidence="1 2">
    <name type="scientific">Zopfia rhizophila CBS 207.26</name>
    <dbReference type="NCBI Taxonomy" id="1314779"/>
    <lineage>
        <taxon>Eukaryota</taxon>
        <taxon>Fungi</taxon>
        <taxon>Dikarya</taxon>
        <taxon>Ascomycota</taxon>
        <taxon>Pezizomycotina</taxon>
        <taxon>Dothideomycetes</taxon>
        <taxon>Dothideomycetes incertae sedis</taxon>
        <taxon>Zopfiaceae</taxon>
        <taxon>Zopfia</taxon>
    </lineage>
</organism>
<dbReference type="Proteomes" id="UP000800200">
    <property type="component" value="Unassembled WGS sequence"/>
</dbReference>
<proteinExistence type="predicted"/>
<gene>
    <name evidence="1" type="ORF">K469DRAFT_595200</name>
</gene>
<evidence type="ECO:0000313" key="1">
    <source>
        <dbReference type="EMBL" id="KAF2179639.1"/>
    </source>
</evidence>
<dbReference type="OrthoDB" id="5244787at2759"/>
<dbReference type="EMBL" id="ML994664">
    <property type="protein sequence ID" value="KAF2179639.1"/>
    <property type="molecule type" value="Genomic_DNA"/>
</dbReference>
<evidence type="ECO:0000313" key="2">
    <source>
        <dbReference type="Proteomes" id="UP000800200"/>
    </source>
</evidence>
<keyword evidence="2" id="KW-1185">Reference proteome</keyword>